<reference evidence="2 3" key="1">
    <citation type="submission" date="2019-06" db="EMBL/GenBank/DDBJ databases">
        <title>Sequencing the genomes of 1000 actinobacteria strains.</title>
        <authorList>
            <person name="Klenk H.-P."/>
        </authorList>
    </citation>
    <scope>NUCLEOTIDE SEQUENCE [LARGE SCALE GENOMIC DNA]</scope>
    <source>
        <strain evidence="2 3">DSM 45301</strain>
    </source>
</reference>
<sequence length="34" mass="3509">MPAGGAAWLSDIATAIMTSMFTATNVGGRARRLL</sequence>
<keyword evidence="1" id="KW-1133">Transmembrane helix</keyword>
<dbReference type="Proteomes" id="UP000315677">
    <property type="component" value="Unassembled WGS sequence"/>
</dbReference>
<proteinExistence type="predicted"/>
<comment type="caution">
    <text evidence="2">The sequence shown here is derived from an EMBL/GenBank/DDBJ whole genome shotgun (WGS) entry which is preliminary data.</text>
</comment>
<keyword evidence="1" id="KW-0812">Transmembrane</keyword>
<evidence type="ECO:0000256" key="1">
    <source>
        <dbReference type="SAM" id="Phobius"/>
    </source>
</evidence>
<evidence type="ECO:0000313" key="3">
    <source>
        <dbReference type="Proteomes" id="UP000315677"/>
    </source>
</evidence>
<organism evidence="2 3">
    <name type="scientific">Pseudonocardia kunmingensis</name>
    <dbReference type="NCBI Taxonomy" id="630975"/>
    <lineage>
        <taxon>Bacteria</taxon>
        <taxon>Bacillati</taxon>
        <taxon>Actinomycetota</taxon>
        <taxon>Actinomycetes</taxon>
        <taxon>Pseudonocardiales</taxon>
        <taxon>Pseudonocardiaceae</taxon>
        <taxon>Pseudonocardia</taxon>
    </lineage>
</organism>
<keyword evidence="3" id="KW-1185">Reference proteome</keyword>
<protein>
    <submittedName>
        <fullName evidence="2">Uncharacterized protein</fullName>
    </submittedName>
</protein>
<name>A0A543DPM0_9PSEU</name>
<accession>A0A543DPM0</accession>
<gene>
    <name evidence="2" type="ORF">FB558_3812</name>
</gene>
<dbReference type="EMBL" id="VFPA01000002">
    <property type="protein sequence ID" value="TQM11255.1"/>
    <property type="molecule type" value="Genomic_DNA"/>
</dbReference>
<dbReference type="AlphaFoldDB" id="A0A543DPM0"/>
<evidence type="ECO:0000313" key="2">
    <source>
        <dbReference type="EMBL" id="TQM11255.1"/>
    </source>
</evidence>
<keyword evidence="1" id="KW-0472">Membrane</keyword>
<feature type="transmembrane region" description="Helical" evidence="1">
    <location>
        <begin position="6"/>
        <end position="28"/>
    </location>
</feature>